<dbReference type="EMBL" id="LN736363">
    <property type="protein sequence ID" value="CEP61777.1"/>
    <property type="molecule type" value="Genomic_DNA"/>
</dbReference>
<gene>
    <name evidence="1" type="ORF">LALA0_S04e00408g</name>
</gene>
<protein>
    <submittedName>
        <fullName evidence="1">LALA0S04e00408g1_1</fullName>
    </submittedName>
</protein>
<name>A0A0C7N8L8_9SACH</name>
<dbReference type="GeneID" id="34685217"/>
<keyword evidence="2" id="KW-1185">Reference proteome</keyword>
<evidence type="ECO:0000313" key="1">
    <source>
        <dbReference type="EMBL" id="CEP61777.1"/>
    </source>
</evidence>
<dbReference type="OrthoDB" id="4036041at2759"/>
<dbReference type="AlphaFoldDB" id="A0A0C7N8L8"/>
<dbReference type="Proteomes" id="UP000054304">
    <property type="component" value="Unassembled WGS sequence"/>
</dbReference>
<evidence type="ECO:0000313" key="2">
    <source>
        <dbReference type="Proteomes" id="UP000054304"/>
    </source>
</evidence>
<organism evidence="1 2">
    <name type="scientific">Lachancea lanzarotensis</name>
    <dbReference type="NCBI Taxonomy" id="1245769"/>
    <lineage>
        <taxon>Eukaryota</taxon>
        <taxon>Fungi</taxon>
        <taxon>Dikarya</taxon>
        <taxon>Ascomycota</taxon>
        <taxon>Saccharomycotina</taxon>
        <taxon>Saccharomycetes</taxon>
        <taxon>Saccharomycetales</taxon>
        <taxon>Saccharomycetaceae</taxon>
        <taxon>Lachancea</taxon>
    </lineage>
</organism>
<dbReference type="HOGENOM" id="CLU_1695795_0_0_1"/>
<accession>A0A0C7N8L8</accession>
<proteinExistence type="predicted"/>
<reference evidence="1 2" key="1">
    <citation type="submission" date="2014-12" db="EMBL/GenBank/DDBJ databases">
        <authorList>
            <person name="Neuveglise Cecile"/>
        </authorList>
    </citation>
    <scope>NUCLEOTIDE SEQUENCE [LARGE SCALE GENOMIC DNA]</scope>
    <source>
        <strain evidence="1 2">CBS 12615</strain>
    </source>
</reference>
<sequence length="155" mass="17836">MSEGIVQEFLAQGLLATSLSWPHFQALVTEANEKLSSHQIAYVYQQLKIKEEEFVKRSQSRIQEHLIKIRSNARDNLEATQLKSTVSVEDLVNTLYSAHQLFDDRTTQLNSDINAYTQKLRIIEEEMRPLKDAANIQSIQNRLENLVEHAKKAQS</sequence>
<dbReference type="RefSeq" id="XP_022628009.1">
    <property type="nucleotide sequence ID" value="XM_022772556.1"/>
</dbReference>